<reference evidence="2" key="1">
    <citation type="journal article" date="2015" name="Nature">
        <title>Complex archaea that bridge the gap between prokaryotes and eukaryotes.</title>
        <authorList>
            <person name="Spang A."/>
            <person name="Saw J.H."/>
            <person name="Jorgensen S.L."/>
            <person name="Zaremba-Niedzwiedzka K."/>
            <person name="Martijn J."/>
            <person name="Lind A.E."/>
            <person name="van Eijk R."/>
            <person name="Schleper C."/>
            <person name="Guy L."/>
            <person name="Ettema T.J."/>
        </authorList>
    </citation>
    <scope>NUCLEOTIDE SEQUENCE</scope>
</reference>
<name>A0A0F8VWU7_9ZZZZ</name>
<feature type="non-terminal residue" evidence="2">
    <location>
        <position position="1"/>
    </location>
</feature>
<comment type="caution">
    <text evidence="2">The sequence shown here is derived from an EMBL/GenBank/DDBJ whole genome shotgun (WGS) entry which is preliminary data.</text>
</comment>
<accession>A0A0F8VWU7</accession>
<dbReference type="AlphaFoldDB" id="A0A0F8VWU7"/>
<feature type="transmembrane region" description="Helical" evidence="1">
    <location>
        <begin position="26"/>
        <end position="45"/>
    </location>
</feature>
<feature type="transmembrane region" description="Helical" evidence="1">
    <location>
        <begin position="71"/>
        <end position="91"/>
    </location>
</feature>
<keyword evidence="1" id="KW-0812">Transmembrane</keyword>
<evidence type="ECO:0000256" key="1">
    <source>
        <dbReference type="SAM" id="Phobius"/>
    </source>
</evidence>
<keyword evidence="1" id="KW-0472">Membrane</keyword>
<gene>
    <name evidence="2" type="ORF">LCGC14_3140800</name>
</gene>
<sequence>FFSLSNFMPIILIPFIWDTVPILNDLIIRIIIPTLFSLPIIIFTWHKRYVLSDTYVEISNTIWKLPTGIKAFYGFNFVIISIFGLPILIVAEITLTDYISTRRPDLMVFARIYDRGWQPIAILDVKTQFDYNCFIRGKRKKNNWDIIQPNVCLKTVELSYENWQYFGNTRLRPREKTQLNELEILVKQAFHKISDTDLSLIIGIIRIAPSTNKNEWNKYQADMLNLIISTFSNLNDSDNDFESDQLVFHNTISDKKISPTREGVVQTVFNAPWPDGRM</sequence>
<proteinExistence type="predicted"/>
<evidence type="ECO:0000313" key="2">
    <source>
        <dbReference type="EMBL" id="KKK48868.1"/>
    </source>
</evidence>
<keyword evidence="1" id="KW-1133">Transmembrane helix</keyword>
<dbReference type="EMBL" id="LAZR01068849">
    <property type="protein sequence ID" value="KKK48868.1"/>
    <property type="molecule type" value="Genomic_DNA"/>
</dbReference>
<organism evidence="2">
    <name type="scientific">marine sediment metagenome</name>
    <dbReference type="NCBI Taxonomy" id="412755"/>
    <lineage>
        <taxon>unclassified sequences</taxon>
        <taxon>metagenomes</taxon>
        <taxon>ecological metagenomes</taxon>
    </lineage>
</organism>
<protein>
    <submittedName>
        <fullName evidence="2">Uncharacterized protein</fullName>
    </submittedName>
</protein>